<dbReference type="PANTHER" id="PTHR32305">
    <property type="match status" value="1"/>
</dbReference>
<dbReference type="STRING" id="582692.SAMN05720606_112189"/>
<dbReference type="AlphaFoldDB" id="A0A1G5JZ26"/>
<evidence type="ECO:0000256" key="1">
    <source>
        <dbReference type="SAM" id="MobiDB-lite"/>
    </source>
</evidence>
<evidence type="ECO:0000313" key="3">
    <source>
        <dbReference type="Proteomes" id="UP000198538"/>
    </source>
</evidence>
<organism evidence="2 3">
    <name type="scientific">Paenibacillus polysaccharolyticus</name>
    <dbReference type="NCBI Taxonomy" id="582692"/>
    <lineage>
        <taxon>Bacteria</taxon>
        <taxon>Bacillati</taxon>
        <taxon>Bacillota</taxon>
        <taxon>Bacilli</taxon>
        <taxon>Bacillales</taxon>
        <taxon>Paenibacillaceae</taxon>
        <taxon>Paenibacillus</taxon>
    </lineage>
</organism>
<dbReference type="PANTHER" id="PTHR32305:SF15">
    <property type="entry name" value="PROTEIN RHSA-RELATED"/>
    <property type="match status" value="1"/>
</dbReference>
<gene>
    <name evidence="2" type="ORF">SAMN05720606_112189</name>
</gene>
<dbReference type="EMBL" id="FMVM01000012">
    <property type="protein sequence ID" value="SCY93653.1"/>
    <property type="molecule type" value="Genomic_DNA"/>
</dbReference>
<reference evidence="3" key="1">
    <citation type="submission" date="2016-10" db="EMBL/GenBank/DDBJ databases">
        <authorList>
            <person name="Varghese N."/>
            <person name="Submissions S."/>
        </authorList>
    </citation>
    <scope>NUCLEOTIDE SEQUENCE [LARGE SCALE GENOMIC DNA]</scope>
    <source>
        <strain evidence="3">BL9</strain>
    </source>
</reference>
<dbReference type="InterPro" id="IPR050708">
    <property type="entry name" value="T6SS_VgrG/RHS"/>
</dbReference>
<proteinExistence type="predicted"/>
<evidence type="ECO:0000313" key="2">
    <source>
        <dbReference type="EMBL" id="SCY93653.1"/>
    </source>
</evidence>
<dbReference type="Gene3D" id="2.180.10.10">
    <property type="entry name" value="RHS repeat-associated core"/>
    <property type="match status" value="1"/>
</dbReference>
<keyword evidence="3" id="KW-1185">Reference proteome</keyword>
<feature type="compositionally biased region" description="Low complexity" evidence="1">
    <location>
        <begin position="142"/>
        <end position="168"/>
    </location>
</feature>
<sequence length="263" mass="28399">MNGHGDVVGLVDDAGEVLNSYTYDIWGGPLTREETVPNVLRYAGEYWDDTVGLQYLRARWYDPGMARFIGEDTYEGELNDPLSLNLYSYVHNNPLKYVDPSGESKRPANNAHLGLESGSGSSRGGRTVPGGSMGGGGGRGGSSPSSKPSKPSKPSSSSNVTSPKSTNVRPEAAVNGTKKHGVKWKEGPARAKSTGKPQGQWDKYDIDYAAKMANTLKPGESNFFDLPKFSKSVVHMPDGSIVRATKMWLRNNGTGTWHGYPMP</sequence>
<name>A0A1G5JZ26_9BACL</name>
<dbReference type="Proteomes" id="UP000198538">
    <property type="component" value="Unassembled WGS sequence"/>
</dbReference>
<feature type="region of interest" description="Disordered" evidence="1">
    <location>
        <begin position="98"/>
        <end position="198"/>
    </location>
</feature>
<accession>A0A1G5JZ26</accession>
<feature type="compositionally biased region" description="Gly residues" evidence="1">
    <location>
        <begin position="121"/>
        <end position="141"/>
    </location>
</feature>
<dbReference type="RefSeq" id="WP_244159362.1">
    <property type="nucleotide sequence ID" value="NZ_FMVM01000012.1"/>
</dbReference>
<dbReference type="NCBIfam" id="TIGR03696">
    <property type="entry name" value="Rhs_assc_core"/>
    <property type="match status" value="1"/>
</dbReference>
<protein>
    <submittedName>
        <fullName evidence="2">RHS repeat-associated core domain-containing protein</fullName>
    </submittedName>
</protein>
<dbReference type="InterPro" id="IPR022385">
    <property type="entry name" value="Rhs_assc_core"/>
</dbReference>